<dbReference type="InterPro" id="IPR058980">
    <property type="entry name" value="Glyco_transf_N"/>
</dbReference>
<comment type="similarity">
    <text evidence="1 5">Belongs to the UDP-glycosyltransferase family.</text>
</comment>
<dbReference type="GO" id="GO:0008194">
    <property type="term" value="F:UDP-glycosyltransferase activity"/>
    <property type="evidence" value="ECO:0007669"/>
    <property type="project" value="InterPro"/>
</dbReference>
<dbReference type="Proteomes" id="UP000241394">
    <property type="component" value="Chromosome LG24"/>
</dbReference>
<dbReference type="PANTHER" id="PTHR48044">
    <property type="entry name" value="GLYCOSYLTRANSFERASE"/>
    <property type="match status" value="1"/>
</dbReference>
<dbReference type="CDD" id="cd03784">
    <property type="entry name" value="GT1_Gtf-like"/>
    <property type="match status" value="1"/>
</dbReference>
<evidence type="ECO:0000313" key="8">
    <source>
        <dbReference type="EMBL" id="PSR92961.1"/>
    </source>
</evidence>
<dbReference type="STRING" id="1590841.A0A2R6PKT9"/>
<gene>
    <name evidence="8" type="ORF">CEY00_Acc27565</name>
</gene>
<feature type="domain" description="Glycosyltransferase N-terminal" evidence="7">
    <location>
        <begin position="11"/>
        <end position="237"/>
    </location>
</feature>
<dbReference type="OMA" id="LMHIDQP"/>
<evidence type="ECO:0000256" key="6">
    <source>
        <dbReference type="RuleBase" id="RU362057"/>
    </source>
</evidence>
<comment type="caution">
    <text evidence="8">The sequence shown here is derived from an EMBL/GenBank/DDBJ whole genome shotgun (WGS) entry which is preliminary data.</text>
</comment>
<evidence type="ECO:0000313" key="9">
    <source>
        <dbReference type="Proteomes" id="UP000241394"/>
    </source>
</evidence>
<proteinExistence type="inferred from homology"/>
<dbReference type="EC" id="2.4.1.-" evidence="6"/>
<protein>
    <recommendedName>
        <fullName evidence="6">Glycosyltransferase</fullName>
        <ecNumber evidence="6">2.4.1.-</ecNumber>
    </recommendedName>
</protein>
<dbReference type="GO" id="GO:0016138">
    <property type="term" value="P:glycoside biosynthetic process"/>
    <property type="evidence" value="ECO:0007669"/>
    <property type="project" value="UniProtKB-ARBA"/>
</dbReference>
<dbReference type="SUPFAM" id="SSF53756">
    <property type="entry name" value="UDP-Glycosyltransferase/glycogen phosphorylase"/>
    <property type="match status" value="1"/>
</dbReference>
<dbReference type="EMBL" id="NKQK01000024">
    <property type="protein sequence ID" value="PSR92961.1"/>
    <property type="molecule type" value="Genomic_DNA"/>
</dbReference>
<keyword evidence="3 5" id="KW-0808">Transferase</keyword>
<organism evidence="8 9">
    <name type="scientific">Actinidia chinensis var. chinensis</name>
    <name type="common">Chinese soft-hair kiwi</name>
    <dbReference type="NCBI Taxonomy" id="1590841"/>
    <lineage>
        <taxon>Eukaryota</taxon>
        <taxon>Viridiplantae</taxon>
        <taxon>Streptophyta</taxon>
        <taxon>Embryophyta</taxon>
        <taxon>Tracheophyta</taxon>
        <taxon>Spermatophyta</taxon>
        <taxon>Magnoliopsida</taxon>
        <taxon>eudicotyledons</taxon>
        <taxon>Gunneridae</taxon>
        <taxon>Pentapetalae</taxon>
        <taxon>asterids</taxon>
        <taxon>Ericales</taxon>
        <taxon>Actinidiaceae</taxon>
        <taxon>Actinidia</taxon>
    </lineage>
</organism>
<dbReference type="InterPro" id="IPR002213">
    <property type="entry name" value="UDP_glucos_trans"/>
</dbReference>
<reference evidence="8 9" key="1">
    <citation type="submission" date="2017-07" db="EMBL/GenBank/DDBJ databases">
        <title>An improved, manually edited Actinidia chinensis var. chinensis (kiwifruit) genome highlights the challenges associated with draft genomes and gene prediction in plants.</title>
        <authorList>
            <person name="Pilkington S."/>
            <person name="Crowhurst R."/>
            <person name="Hilario E."/>
            <person name="Nardozza S."/>
            <person name="Fraser L."/>
            <person name="Peng Y."/>
            <person name="Gunaseelan K."/>
            <person name="Simpson R."/>
            <person name="Tahir J."/>
            <person name="Deroles S."/>
            <person name="Templeton K."/>
            <person name="Luo Z."/>
            <person name="Davy M."/>
            <person name="Cheng C."/>
            <person name="Mcneilage M."/>
            <person name="Scaglione D."/>
            <person name="Liu Y."/>
            <person name="Zhang Q."/>
            <person name="Datson P."/>
            <person name="De Silva N."/>
            <person name="Gardiner S."/>
            <person name="Bassett H."/>
            <person name="Chagne D."/>
            <person name="Mccallum J."/>
            <person name="Dzierzon H."/>
            <person name="Deng C."/>
            <person name="Wang Y.-Y."/>
            <person name="Barron N."/>
            <person name="Manako K."/>
            <person name="Bowen J."/>
            <person name="Foster T."/>
            <person name="Erridge Z."/>
            <person name="Tiffin H."/>
            <person name="Waite C."/>
            <person name="Davies K."/>
            <person name="Grierson E."/>
            <person name="Laing W."/>
            <person name="Kirk R."/>
            <person name="Chen X."/>
            <person name="Wood M."/>
            <person name="Montefiori M."/>
            <person name="Brummell D."/>
            <person name="Schwinn K."/>
            <person name="Catanach A."/>
            <person name="Fullerton C."/>
            <person name="Li D."/>
            <person name="Meiyalaghan S."/>
            <person name="Nieuwenhuizen N."/>
            <person name="Read N."/>
            <person name="Prakash R."/>
            <person name="Hunter D."/>
            <person name="Zhang H."/>
            <person name="Mckenzie M."/>
            <person name="Knabel M."/>
            <person name="Harris A."/>
            <person name="Allan A."/>
            <person name="Chen A."/>
            <person name="Janssen B."/>
            <person name="Plunkett B."/>
            <person name="Dwamena C."/>
            <person name="Voogd C."/>
            <person name="Leif D."/>
            <person name="Lafferty D."/>
            <person name="Souleyre E."/>
            <person name="Varkonyi-Gasic E."/>
            <person name="Gambi F."/>
            <person name="Hanley J."/>
            <person name="Yao J.-L."/>
            <person name="Cheung J."/>
            <person name="David K."/>
            <person name="Warren B."/>
            <person name="Marsh K."/>
            <person name="Snowden K."/>
            <person name="Lin-Wang K."/>
            <person name="Brian L."/>
            <person name="Martinez-Sanchez M."/>
            <person name="Wang M."/>
            <person name="Ileperuma N."/>
            <person name="Macnee N."/>
            <person name="Campin R."/>
            <person name="Mcatee P."/>
            <person name="Drummond R."/>
            <person name="Espley R."/>
            <person name="Ireland H."/>
            <person name="Wu R."/>
            <person name="Atkinson R."/>
            <person name="Karunairetnam S."/>
            <person name="Bulley S."/>
            <person name="Chunkath S."/>
            <person name="Hanley Z."/>
            <person name="Storey R."/>
            <person name="Thrimawithana A."/>
            <person name="Thomson S."/>
            <person name="David C."/>
            <person name="Testolin R."/>
        </authorList>
    </citation>
    <scope>NUCLEOTIDE SEQUENCE [LARGE SCALE GENOMIC DNA]</scope>
    <source>
        <strain evidence="9">cv. Red5</strain>
        <tissue evidence="8">Young leaf</tissue>
    </source>
</reference>
<dbReference type="Pfam" id="PF00201">
    <property type="entry name" value="UDPGT"/>
    <property type="match status" value="1"/>
</dbReference>
<dbReference type="InterPro" id="IPR035595">
    <property type="entry name" value="UDP_glycos_trans_CS"/>
</dbReference>
<name>A0A2R6PKT9_ACTCC</name>
<keyword evidence="2 5" id="KW-0328">Glycosyltransferase</keyword>
<dbReference type="OrthoDB" id="5835829at2759"/>
<keyword evidence="4" id="KW-0284">Flavonoid biosynthesis</keyword>
<accession>A0A2R6PKT9</accession>
<reference evidence="9" key="2">
    <citation type="journal article" date="2018" name="BMC Genomics">
        <title>A manually annotated Actinidia chinensis var. chinensis (kiwifruit) genome highlights the challenges associated with draft genomes and gene prediction in plants.</title>
        <authorList>
            <person name="Pilkington S.M."/>
            <person name="Crowhurst R."/>
            <person name="Hilario E."/>
            <person name="Nardozza S."/>
            <person name="Fraser L."/>
            <person name="Peng Y."/>
            <person name="Gunaseelan K."/>
            <person name="Simpson R."/>
            <person name="Tahir J."/>
            <person name="Deroles S.C."/>
            <person name="Templeton K."/>
            <person name="Luo Z."/>
            <person name="Davy M."/>
            <person name="Cheng C."/>
            <person name="McNeilage M."/>
            <person name="Scaglione D."/>
            <person name="Liu Y."/>
            <person name="Zhang Q."/>
            <person name="Datson P."/>
            <person name="De Silva N."/>
            <person name="Gardiner S.E."/>
            <person name="Bassett H."/>
            <person name="Chagne D."/>
            <person name="McCallum J."/>
            <person name="Dzierzon H."/>
            <person name="Deng C."/>
            <person name="Wang Y.Y."/>
            <person name="Barron L."/>
            <person name="Manako K."/>
            <person name="Bowen J."/>
            <person name="Foster T.M."/>
            <person name="Erridge Z.A."/>
            <person name="Tiffin H."/>
            <person name="Waite C.N."/>
            <person name="Davies K.M."/>
            <person name="Grierson E.P."/>
            <person name="Laing W.A."/>
            <person name="Kirk R."/>
            <person name="Chen X."/>
            <person name="Wood M."/>
            <person name="Montefiori M."/>
            <person name="Brummell D.A."/>
            <person name="Schwinn K.E."/>
            <person name="Catanach A."/>
            <person name="Fullerton C."/>
            <person name="Li D."/>
            <person name="Meiyalaghan S."/>
            <person name="Nieuwenhuizen N."/>
            <person name="Read N."/>
            <person name="Prakash R."/>
            <person name="Hunter D."/>
            <person name="Zhang H."/>
            <person name="McKenzie M."/>
            <person name="Knabel M."/>
            <person name="Harris A."/>
            <person name="Allan A.C."/>
            <person name="Gleave A."/>
            <person name="Chen A."/>
            <person name="Janssen B.J."/>
            <person name="Plunkett B."/>
            <person name="Ampomah-Dwamena C."/>
            <person name="Voogd C."/>
            <person name="Leif D."/>
            <person name="Lafferty D."/>
            <person name="Souleyre E.J.F."/>
            <person name="Varkonyi-Gasic E."/>
            <person name="Gambi F."/>
            <person name="Hanley J."/>
            <person name="Yao J.L."/>
            <person name="Cheung J."/>
            <person name="David K.M."/>
            <person name="Warren B."/>
            <person name="Marsh K."/>
            <person name="Snowden K.C."/>
            <person name="Lin-Wang K."/>
            <person name="Brian L."/>
            <person name="Martinez-Sanchez M."/>
            <person name="Wang M."/>
            <person name="Ileperuma N."/>
            <person name="Macnee N."/>
            <person name="Campin R."/>
            <person name="McAtee P."/>
            <person name="Drummond R.S.M."/>
            <person name="Espley R.V."/>
            <person name="Ireland H.S."/>
            <person name="Wu R."/>
            <person name="Atkinson R.G."/>
            <person name="Karunairetnam S."/>
            <person name="Bulley S."/>
            <person name="Chunkath S."/>
            <person name="Hanley Z."/>
            <person name="Storey R."/>
            <person name="Thrimawithana A.H."/>
            <person name="Thomson S."/>
            <person name="David C."/>
            <person name="Testolin R."/>
            <person name="Huang H."/>
            <person name="Hellens R.P."/>
            <person name="Schaffer R.J."/>
        </authorList>
    </citation>
    <scope>NUCLEOTIDE SEQUENCE [LARGE SCALE GENOMIC DNA]</scope>
    <source>
        <strain evidence="9">cv. Red5</strain>
    </source>
</reference>
<dbReference type="Gramene" id="PSR92961">
    <property type="protein sequence ID" value="PSR92961"/>
    <property type="gene ID" value="CEY00_Acc27565"/>
</dbReference>
<sequence>MDEKKTDMRALMLPWLAYGHISPFLELAKKLTTKNFDIYLCSTPINLNSIKNRITKKYSLSIKLVEINLPILPDLPSHQHTTNGLPTHLIPTLKLAFYMSQDSFAKILDTIKPDLVIYDFNQPWAPTFAAARNIPAVLFMTTGAAACSFGLHMLKKPDVEFPFPGVRLQGFHKSEFQNIVPKASQENENEDKEDALDAMRRSCKIILYNTFRDLEGKYIDSLSILTEKKIVPIGPLVQEPVLDATEETKTIMKWLHDKPNSSTVFVSFGSECYLSNEEREEVSHGLEISGVNFIWVVRFPLGEKVSFEEALPIGFVERVGERGLVVEGWAPQAQILAHSSTGGFVSHCGWNSVLESLKFGVPVVAMPLHLDQPLNARLVEEVGVGVEVERDENGKINREAIAQVIRKAVLGESGEGVRIKAREFSDRIGMRREEGIGEVVEELVKICEGKLVKN</sequence>
<evidence type="ECO:0000256" key="2">
    <source>
        <dbReference type="ARBA" id="ARBA00022676"/>
    </source>
</evidence>
<evidence type="ECO:0000256" key="5">
    <source>
        <dbReference type="RuleBase" id="RU003718"/>
    </source>
</evidence>
<evidence type="ECO:0000256" key="1">
    <source>
        <dbReference type="ARBA" id="ARBA00009995"/>
    </source>
</evidence>
<dbReference type="GO" id="GO:0009813">
    <property type="term" value="P:flavonoid biosynthetic process"/>
    <property type="evidence" value="ECO:0007669"/>
    <property type="project" value="UniProtKB-KW"/>
</dbReference>
<dbReference type="Pfam" id="PF26168">
    <property type="entry name" value="Glyco_transf_N"/>
    <property type="match status" value="1"/>
</dbReference>
<dbReference type="PROSITE" id="PS00375">
    <property type="entry name" value="UDPGT"/>
    <property type="match status" value="1"/>
</dbReference>
<dbReference type="AlphaFoldDB" id="A0A2R6PKT9"/>
<dbReference type="FunFam" id="3.40.50.2000:FF:000060">
    <property type="entry name" value="Glycosyltransferase"/>
    <property type="match status" value="1"/>
</dbReference>
<dbReference type="Gene3D" id="3.40.50.2000">
    <property type="entry name" value="Glycogen Phosphorylase B"/>
    <property type="match status" value="2"/>
</dbReference>
<dbReference type="PANTHER" id="PTHR48044:SF29">
    <property type="entry name" value="GLYCOSYLTRANSFERASE"/>
    <property type="match status" value="1"/>
</dbReference>
<evidence type="ECO:0000259" key="7">
    <source>
        <dbReference type="Pfam" id="PF26168"/>
    </source>
</evidence>
<evidence type="ECO:0000256" key="3">
    <source>
        <dbReference type="ARBA" id="ARBA00022679"/>
    </source>
</evidence>
<evidence type="ECO:0000256" key="4">
    <source>
        <dbReference type="ARBA" id="ARBA00023241"/>
    </source>
</evidence>
<keyword evidence="9" id="KW-1185">Reference proteome</keyword>
<dbReference type="InParanoid" id="A0A2R6PKT9"/>